<keyword evidence="3" id="KW-1185">Reference proteome</keyword>
<dbReference type="OrthoDB" id="9807890at2"/>
<dbReference type="Proteomes" id="UP000314011">
    <property type="component" value="Unassembled WGS sequence"/>
</dbReference>
<dbReference type="GO" id="GO:0110154">
    <property type="term" value="P:RNA decapping"/>
    <property type="evidence" value="ECO:0007669"/>
    <property type="project" value="TreeGrafter"/>
</dbReference>
<proteinExistence type="predicted"/>
<dbReference type="InterPro" id="IPR004843">
    <property type="entry name" value="Calcineurin-like_PHP"/>
</dbReference>
<gene>
    <name evidence="2" type="ORF">FHY64_11765</name>
</gene>
<dbReference type="GO" id="GO:0008803">
    <property type="term" value="F:bis(5'-nucleosyl)-tetraphosphatase (symmetrical) activity"/>
    <property type="evidence" value="ECO:0007669"/>
    <property type="project" value="TreeGrafter"/>
</dbReference>
<organism evidence="2 3">
    <name type="scientific">Pelagovum pacificum</name>
    <dbReference type="NCBI Taxonomy" id="2588711"/>
    <lineage>
        <taxon>Bacteria</taxon>
        <taxon>Pseudomonadati</taxon>
        <taxon>Pseudomonadota</taxon>
        <taxon>Alphaproteobacteria</taxon>
        <taxon>Rhodobacterales</taxon>
        <taxon>Paracoccaceae</taxon>
        <taxon>Pelagovum</taxon>
    </lineage>
</organism>
<dbReference type="EMBL" id="VFFF01000001">
    <property type="protein sequence ID" value="TNY33905.1"/>
    <property type="molecule type" value="Genomic_DNA"/>
</dbReference>
<dbReference type="AlphaFoldDB" id="A0A5C5GGN6"/>
<comment type="caution">
    <text evidence="2">The sequence shown here is derived from an EMBL/GenBank/DDBJ whole genome shotgun (WGS) entry which is preliminary data.</text>
</comment>
<feature type="domain" description="Calcineurin-like phosphoesterase" evidence="1">
    <location>
        <begin position="37"/>
        <end position="240"/>
    </location>
</feature>
<dbReference type="GO" id="GO:0005737">
    <property type="term" value="C:cytoplasm"/>
    <property type="evidence" value="ECO:0007669"/>
    <property type="project" value="TreeGrafter"/>
</dbReference>
<evidence type="ECO:0000259" key="1">
    <source>
        <dbReference type="Pfam" id="PF00149"/>
    </source>
</evidence>
<dbReference type="GO" id="GO:0016791">
    <property type="term" value="F:phosphatase activity"/>
    <property type="evidence" value="ECO:0007669"/>
    <property type="project" value="TreeGrafter"/>
</dbReference>
<dbReference type="PANTHER" id="PTHR42850:SF4">
    <property type="entry name" value="ZINC-DEPENDENT ENDOPOLYPHOSPHATASE"/>
    <property type="match status" value="1"/>
</dbReference>
<dbReference type="SUPFAM" id="SSF56300">
    <property type="entry name" value="Metallo-dependent phosphatases"/>
    <property type="match status" value="1"/>
</dbReference>
<dbReference type="PANTHER" id="PTHR42850">
    <property type="entry name" value="METALLOPHOSPHOESTERASE"/>
    <property type="match status" value="1"/>
</dbReference>
<dbReference type="Gene3D" id="3.60.21.10">
    <property type="match status" value="1"/>
</dbReference>
<dbReference type="Pfam" id="PF00149">
    <property type="entry name" value="Metallophos"/>
    <property type="match status" value="1"/>
</dbReference>
<accession>A0A5C5GGN6</accession>
<dbReference type="InterPro" id="IPR029052">
    <property type="entry name" value="Metallo-depent_PP-like"/>
</dbReference>
<name>A0A5C5GGN6_9RHOB</name>
<dbReference type="InterPro" id="IPR050126">
    <property type="entry name" value="Ap4A_hydrolase"/>
</dbReference>
<evidence type="ECO:0000313" key="2">
    <source>
        <dbReference type="EMBL" id="TNY33905.1"/>
    </source>
</evidence>
<protein>
    <submittedName>
        <fullName evidence="2">Serine/threonine protein phosphatase</fullName>
    </submittedName>
</protein>
<sequence>MLLSDATSTPPRYALVFALGRHEPATDNRTRSELTDPIYTVGDIHGFNSSLETALSLIEADGGPDAQIIFLGDYVDRGPDSRAVIQRLFEGHREGRNWQFLLGNHDRMFLKFVTEGKVHDSQISSGKGWLHPALGGNRTLASYIDDAALEHLLDDGLDPVPQPDLDRLVQAARLSVPPEHLEFLTDRPRLIETDEHIFVHAGIRPGVALDEQDEEDLVWIRDGFLDYDAPFPKLVVHGHTALDTPEHFGNRIDFDGGAGYGRPLVPGVFDGSEWFTLTEDGRQPLRPPHA</sequence>
<evidence type="ECO:0000313" key="3">
    <source>
        <dbReference type="Proteomes" id="UP000314011"/>
    </source>
</evidence>
<reference evidence="2 3" key="1">
    <citation type="submission" date="2019-06" db="EMBL/GenBank/DDBJ databases">
        <title>Genome of new Rhodobacteraceae sp. SM1903.</title>
        <authorList>
            <person name="Ren X."/>
        </authorList>
    </citation>
    <scope>NUCLEOTIDE SEQUENCE [LARGE SCALE GENOMIC DNA]</scope>
    <source>
        <strain evidence="2 3">SM1903</strain>
    </source>
</reference>